<dbReference type="HOGENOM" id="CLU_056211_0_0_1"/>
<keyword evidence="9" id="KW-0539">Nucleus</keyword>
<proteinExistence type="inferred from homology"/>
<evidence type="ECO:0000256" key="11">
    <source>
        <dbReference type="SAM" id="MobiDB-lite"/>
    </source>
</evidence>
<gene>
    <name evidence="12" type="ordered locus">Ecym_4585</name>
</gene>
<dbReference type="GO" id="GO:0005634">
    <property type="term" value="C:nucleus"/>
    <property type="evidence" value="ECO:0007669"/>
    <property type="project" value="UniProtKB-SubCell"/>
</dbReference>
<evidence type="ECO:0000256" key="1">
    <source>
        <dbReference type="ARBA" id="ARBA00003620"/>
    </source>
</evidence>
<dbReference type="eggNOG" id="ENOG502RYX7">
    <property type="taxonomic scope" value="Eukaryota"/>
</dbReference>
<dbReference type="OMA" id="HNHATHR"/>
<evidence type="ECO:0000313" key="12">
    <source>
        <dbReference type="EMBL" id="AET39618.1"/>
    </source>
</evidence>
<keyword evidence="13" id="KW-1185">Reference proteome</keyword>
<comment type="similarity">
    <text evidence="4">Belongs to the SPC42 family.</text>
</comment>
<dbReference type="GeneID" id="11470160"/>
<dbReference type="FunCoup" id="G8JS96">
    <property type="interactions" value="195"/>
</dbReference>
<evidence type="ECO:0000256" key="10">
    <source>
        <dbReference type="SAM" id="Coils"/>
    </source>
</evidence>
<keyword evidence="6" id="KW-0963">Cytoplasm</keyword>
<feature type="coiled-coil region" evidence="10">
    <location>
        <begin position="210"/>
        <end position="237"/>
    </location>
</feature>
<dbReference type="Pfam" id="PF11544">
    <property type="entry name" value="Spc42p"/>
    <property type="match status" value="1"/>
</dbReference>
<feature type="region of interest" description="Disordered" evidence="11">
    <location>
        <begin position="171"/>
        <end position="206"/>
    </location>
</feature>
<dbReference type="OrthoDB" id="4061426at2759"/>
<feature type="compositionally biased region" description="Low complexity" evidence="11">
    <location>
        <begin position="172"/>
        <end position="191"/>
    </location>
</feature>
<accession>G8JS96</accession>
<dbReference type="InParanoid" id="G8JS96"/>
<dbReference type="KEGG" id="erc:Ecym_4585"/>
<evidence type="ECO:0000256" key="7">
    <source>
        <dbReference type="ARBA" id="ARBA00023054"/>
    </source>
</evidence>
<keyword evidence="7 10" id="KW-0175">Coiled coil</keyword>
<feature type="compositionally biased region" description="Low complexity" evidence="11">
    <location>
        <begin position="117"/>
        <end position="134"/>
    </location>
</feature>
<evidence type="ECO:0000256" key="4">
    <source>
        <dbReference type="ARBA" id="ARBA00006867"/>
    </source>
</evidence>
<dbReference type="RefSeq" id="XP_003646435.1">
    <property type="nucleotide sequence ID" value="XM_003646387.1"/>
</dbReference>
<protein>
    <recommendedName>
        <fullName evidence="5">Spindle pole body component SPC42</fullName>
    </recommendedName>
</protein>
<comment type="subcellular location">
    <subcellularLocation>
        <location evidence="3">Cytoplasm</location>
        <location evidence="3">Cytoskeleton</location>
        <location evidence="3">Microtubule organizing center</location>
        <location evidence="3">Spindle pole body</location>
    </subcellularLocation>
    <subcellularLocation>
        <location evidence="2">Nucleus</location>
    </subcellularLocation>
</comment>
<evidence type="ECO:0000256" key="3">
    <source>
        <dbReference type="ARBA" id="ARBA00004317"/>
    </source>
</evidence>
<keyword evidence="8" id="KW-0206">Cytoskeleton</keyword>
<dbReference type="STRING" id="931890.G8JS96"/>
<feature type="region of interest" description="Disordered" evidence="11">
    <location>
        <begin position="103"/>
        <end position="134"/>
    </location>
</feature>
<comment type="function">
    <text evidence="1">Forms a polymeric layer at the periphery of the spindle pole body (SPB) central plaque which has an essential function during SPB duplication and may facilitate attachment of the SPB to the nuclear membrane.</text>
</comment>
<name>G8JS96_ERECY</name>
<evidence type="ECO:0000256" key="5">
    <source>
        <dbReference type="ARBA" id="ARBA00019821"/>
    </source>
</evidence>
<dbReference type="InterPro" id="IPR021611">
    <property type="entry name" value="Spc42"/>
</dbReference>
<sequence length="343" mass="38884">MNISPTPKRYQNPNHMPRAVNFNYQNPAPAYHDPINGHGGERIVPEEYKINSNMISSLIKQNKDLLSKLEDKERELEKLNVLVGSLRGKLIKYTELNKKLQAQAAQAARAPPPLAAPEPQQQQQQQQQQQSQPELAQDYIQLPKRLQGNSENDKKINEIYDKLEYLTNVVAQQQQQPQQQQQSSQKHSQLQTPAHRTGPSYNTVSDDDIMISESSELRKLEEQVDQLKRKVLIKSENELRKLSLNQQLVDLMGKLGVSSAQNSASANSLLYDRIPTPSSAPSIPSAGHVHTTTHCEQCHHHSEESLKRPAMDIKNALETPTPSRTKRDNHNYNSNINSNNPIW</sequence>
<feature type="compositionally biased region" description="Low complexity" evidence="11">
    <location>
        <begin position="331"/>
        <end position="343"/>
    </location>
</feature>
<reference evidence="13" key="1">
    <citation type="journal article" date="2012" name="G3 (Bethesda)">
        <title>Pichia sorbitophila, an interspecies yeast hybrid reveals early steps of genome resolution following polyploidization.</title>
        <authorList>
            <person name="Leh Louis V."/>
            <person name="Despons L."/>
            <person name="Friedrich A."/>
            <person name="Martin T."/>
            <person name="Durrens P."/>
            <person name="Casaregola S."/>
            <person name="Neuveglise C."/>
            <person name="Fairhead C."/>
            <person name="Marck C."/>
            <person name="Cruz J.A."/>
            <person name="Straub M.L."/>
            <person name="Kugler V."/>
            <person name="Sacerdot C."/>
            <person name="Uzunov Z."/>
            <person name="Thierry A."/>
            <person name="Weiss S."/>
            <person name="Bleykasten C."/>
            <person name="De Montigny J."/>
            <person name="Jacques N."/>
            <person name="Jung P."/>
            <person name="Lemaire M."/>
            <person name="Mallet S."/>
            <person name="Morel G."/>
            <person name="Richard G.F."/>
            <person name="Sarkar A."/>
            <person name="Savel G."/>
            <person name="Schacherer J."/>
            <person name="Seret M.L."/>
            <person name="Talla E."/>
            <person name="Samson G."/>
            <person name="Jubin C."/>
            <person name="Poulain J."/>
            <person name="Vacherie B."/>
            <person name="Barbe V."/>
            <person name="Pelletier E."/>
            <person name="Sherman D.J."/>
            <person name="Westhof E."/>
            <person name="Weissenbach J."/>
            <person name="Baret P.V."/>
            <person name="Wincker P."/>
            <person name="Gaillardin C."/>
            <person name="Dujon B."/>
            <person name="Souciet J.L."/>
        </authorList>
    </citation>
    <scope>NUCLEOTIDE SEQUENCE [LARGE SCALE GENOMIC DNA]</scope>
    <source>
        <strain evidence="13">CBS 270.75 / DBVPG 7215 / KCTC 17166 / NRRL Y-17582</strain>
    </source>
</reference>
<dbReference type="AlphaFoldDB" id="G8JS96"/>
<dbReference type="GO" id="GO:0005816">
    <property type="term" value="C:spindle pole body"/>
    <property type="evidence" value="ECO:0007669"/>
    <property type="project" value="UniProtKB-SubCell"/>
</dbReference>
<evidence type="ECO:0000256" key="9">
    <source>
        <dbReference type="ARBA" id="ARBA00023242"/>
    </source>
</evidence>
<organism evidence="12 13">
    <name type="scientific">Eremothecium cymbalariae (strain CBS 270.75 / DBVPG 7215 / KCTC 17166 / NRRL Y-17582)</name>
    <name type="common">Yeast</name>
    <dbReference type="NCBI Taxonomy" id="931890"/>
    <lineage>
        <taxon>Eukaryota</taxon>
        <taxon>Fungi</taxon>
        <taxon>Dikarya</taxon>
        <taxon>Ascomycota</taxon>
        <taxon>Saccharomycotina</taxon>
        <taxon>Saccharomycetes</taxon>
        <taxon>Saccharomycetales</taxon>
        <taxon>Saccharomycetaceae</taxon>
        <taxon>Eremothecium</taxon>
    </lineage>
</organism>
<dbReference type="Proteomes" id="UP000006790">
    <property type="component" value="Chromosome 4"/>
</dbReference>
<dbReference type="EMBL" id="CP002500">
    <property type="protein sequence ID" value="AET39618.1"/>
    <property type="molecule type" value="Genomic_DNA"/>
</dbReference>
<evidence type="ECO:0000256" key="6">
    <source>
        <dbReference type="ARBA" id="ARBA00022490"/>
    </source>
</evidence>
<evidence type="ECO:0000256" key="8">
    <source>
        <dbReference type="ARBA" id="ARBA00023212"/>
    </source>
</evidence>
<feature type="region of interest" description="Disordered" evidence="11">
    <location>
        <begin position="318"/>
        <end position="343"/>
    </location>
</feature>
<evidence type="ECO:0000313" key="13">
    <source>
        <dbReference type="Proteomes" id="UP000006790"/>
    </source>
</evidence>
<evidence type="ECO:0000256" key="2">
    <source>
        <dbReference type="ARBA" id="ARBA00004123"/>
    </source>
</evidence>